<accession>A0A0C2IAM5</accession>
<evidence type="ECO:0000313" key="1">
    <source>
        <dbReference type="EMBL" id="KII62408.1"/>
    </source>
</evidence>
<sequence length="102" mass="11720">MGFKKNIFLTTYRQIFMSYKSTMLKFVAISHRGSSTFAAKPLSLLCTFSRDSQNSIKYKCTMPHLTFSAMPFICDFEKARVVKSLLSHSILYYQTDLPKAGR</sequence>
<dbReference type="AlphaFoldDB" id="A0A0C2IAM5"/>
<gene>
    <name evidence="1" type="ORF">RF11_10363</name>
</gene>
<name>A0A0C2IAM5_THEKT</name>
<keyword evidence="2" id="KW-1185">Reference proteome</keyword>
<protein>
    <submittedName>
        <fullName evidence="1">Uncharacterized protein</fullName>
    </submittedName>
</protein>
<organism evidence="1 2">
    <name type="scientific">Thelohanellus kitauei</name>
    <name type="common">Myxosporean</name>
    <dbReference type="NCBI Taxonomy" id="669202"/>
    <lineage>
        <taxon>Eukaryota</taxon>
        <taxon>Metazoa</taxon>
        <taxon>Cnidaria</taxon>
        <taxon>Myxozoa</taxon>
        <taxon>Myxosporea</taxon>
        <taxon>Bivalvulida</taxon>
        <taxon>Platysporina</taxon>
        <taxon>Myxobolidae</taxon>
        <taxon>Thelohanellus</taxon>
    </lineage>
</organism>
<dbReference type="Proteomes" id="UP000031668">
    <property type="component" value="Unassembled WGS sequence"/>
</dbReference>
<dbReference type="EMBL" id="JWZT01004989">
    <property type="protein sequence ID" value="KII62408.1"/>
    <property type="molecule type" value="Genomic_DNA"/>
</dbReference>
<reference evidence="1 2" key="1">
    <citation type="journal article" date="2014" name="Genome Biol. Evol.">
        <title>The genome of the myxosporean Thelohanellus kitauei shows adaptations to nutrient acquisition within its fish host.</title>
        <authorList>
            <person name="Yang Y."/>
            <person name="Xiong J."/>
            <person name="Zhou Z."/>
            <person name="Huo F."/>
            <person name="Miao W."/>
            <person name="Ran C."/>
            <person name="Liu Y."/>
            <person name="Zhang J."/>
            <person name="Feng J."/>
            <person name="Wang M."/>
            <person name="Wang M."/>
            <person name="Wang L."/>
            <person name="Yao B."/>
        </authorList>
    </citation>
    <scope>NUCLEOTIDE SEQUENCE [LARGE SCALE GENOMIC DNA]</scope>
    <source>
        <strain evidence="1">Wuqing</strain>
    </source>
</reference>
<proteinExistence type="predicted"/>
<evidence type="ECO:0000313" key="2">
    <source>
        <dbReference type="Proteomes" id="UP000031668"/>
    </source>
</evidence>
<comment type="caution">
    <text evidence="1">The sequence shown here is derived from an EMBL/GenBank/DDBJ whole genome shotgun (WGS) entry which is preliminary data.</text>
</comment>